<accession>A0A1I7TN42</accession>
<dbReference type="AlphaFoldDB" id="A0A1I7TN42"/>
<name>A0A1I7TN42_9PELO</name>
<keyword evidence="1" id="KW-1185">Reference proteome</keyword>
<reference evidence="2" key="1">
    <citation type="submission" date="2016-11" db="UniProtKB">
        <authorList>
            <consortium name="WormBaseParasite"/>
        </authorList>
    </citation>
    <scope>IDENTIFICATION</scope>
</reference>
<evidence type="ECO:0000313" key="2">
    <source>
        <dbReference type="WBParaSite" id="Csp11.Scaffold629.g10079.t2"/>
    </source>
</evidence>
<evidence type="ECO:0000313" key="1">
    <source>
        <dbReference type="Proteomes" id="UP000095282"/>
    </source>
</evidence>
<proteinExistence type="predicted"/>
<sequence length="157" mass="19042">MCPAKNNWFDNFTLKDIENCFNRLKPTVDKKIMKSFKRKSSATRVMRYWCFIVTEIKKKYRFNIINNEIELNIKRPTNNYTWAMRVISAFLQSNCGDAPFPGKREWKNIFIERTNEILSDLVITLVVNMKRHRKDNHIIYMKQHGWKLDEIDWMEDE</sequence>
<dbReference type="WBParaSite" id="Csp11.Scaffold629.g10079.t2">
    <property type="protein sequence ID" value="Csp11.Scaffold629.g10079.t2"/>
    <property type="gene ID" value="Csp11.Scaffold629.g10079"/>
</dbReference>
<dbReference type="Proteomes" id="UP000095282">
    <property type="component" value="Unplaced"/>
</dbReference>
<protein>
    <submittedName>
        <fullName evidence="2">Death domain-containing protein</fullName>
    </submittedName>
</protein>
<organism evidence="1 2">
    <name type="scientific">Caenorhabditis tropicalis</name>
    <dbReference type="NCBI Taxonomy" id="1561998"/>
    <lineage>
        <taxon>Eukaryota</taxon>
        <taxon>Metazoa</taxon>
        <taxon>Ecdysozoa</taxon>
        <taxon>Nematoda</taxon>
        <taxon>Chromadorea</taxon>
        <taxon>Rhabditida</taxon>
        <taxon>Rhabditina</taxon>
        <taxon>Rhabditomorpha</taxon>
        <taxon>Rhabditoidea</taxon>
        <taxon>Rhabditidae</taxon>
        <taxon>Peloderinae</taxon>
        <taxon>Caenorhabditis</taxon>
    </lineage>
</organism>